<name>A0A1J4MQ45_9CRYT</name>
<dbReference type="VEuPathDB" id="CryptoDB:cand_010680"/>
<dbReference type="GO" id="GO:0000715">
    <property type="term" value="P:nucleotide-excision repair, DNA damage recognition"/>
    <property type="evidence" value="ECO:0007669"/>
    <property type="project" value="TreeGrafter"/>
</dbReference>
<evidence type="ECO:0000256" key="2">
    <source>
        <dbReference type="ARBA" id="ARBA00022833"/>
    </source>
</evidence>
<accession>A0A1J4MQ45</accession>
<gene>
    <name evidence="5" type="ORF">cand_010680</name>
</gene>
<dbReference type="OrthoDB" id="68328at2759"/>
<comment type="subcellular location">
    <subcellularLocation>
        <location evidence="1">Nucleus</location>
    </subcellularLocation>
</comment>
<dbReference type="SUPFAM" id="SSF46955">
    <property type="entry name" value="Putative DNA-binding domain"/>
    <property type="match status" value="1"/>
</dbReference>
<feature type="domain" description="XPA C-terminal" evidence="4">
    <location>
        <begin position="50"/>
        <end position="97"/>
    </location>
</feature>
<sequence length="197" mass="22772">MINGSRLERPCRNCGLMLGLNLSKKPEQTLWEVGIGVCSICLNANRDGDYKKMTMTRAIEDYCLTNTDLSDAKLAVIKKPNPHSKNKFMKLYYKFQVEEIAKIRHGSVNNAFVEASRRRDLRLQSKLDKQYGIPKLKDDSKPKLSKKKKLTTEEVLMKYSIVKEPHIHNFSKPIKLSQGSMMKKCIDCNFEVKWEEI</sequence>
<keyword evidence="3" id="KW-0539">Nucleus</keyword>
<dbReference type="Proteomes" id="UP000186804">
    <property type="component" value="Unassembled WGS sequence"/>
</dbReference>
<evidence type="ECO:0000313" key="5">
    <source>
        <dbReference type="EMBL" id="OII76310.1"/>
    </source>
</evidence>
<evidence type="ECO:0000256" key="1">
    <source>
        <dbReference type="ARBA" id="ARBA00004123"/>
    </source>
</evidence>
<dbReference type="GeneID" id="92365253"/>
<dbReference type="EMBL" id="LRBS01000067">
    <property type="protein sequence ID" value="OII76310.1"/>
    <property type="molecule type" value="Genomic_DNA"/>
</dbReference>
<keyword evidence="2" id="KW-0862">Zinc</keyword>
<comment type="caution">
    <text evidence="5">The sequence shown here is derived from an EMBL/GenBank/DDBJ whole genome shotgun (WGS) entry which is preliminary data.</text>
</comment>
<dbReference type="PANTHER" id="PTHR10142">
    <property type="entry name" value="DNA REPAIR PROTEIN COMPLEMENTING XP-A CELLS"/>
    <property type="match status" value="1"/>
</dbReference>
<dbReference type="InterPro" id="IPR000465">
    <property type="entry name" value="XPA/RAD14"/>
</dbReference>
<dbReference type="RefSeq" id="XP_067068156.1">
    <property type="nucleotide sequence ID" value="XM_067211307.1"/>
</dbReference>
<protein>
    <recommendedName>
        <fullName evidence="4">XPA C-terminal domain-containing protein</fullName>
    </recommendedName>
</protein>
<reference evidence="5 6" key="1">
    <citation type="submission" date="2016-10" db="EMBL/GenBank/DDBJ databases">
        <title>Reductive evolution of mitochondrial metabolism and differential evolution of invasion-related proteins in Cryptosporidium.</title>
        <authorList>
            <person name="Liu S."/>
            <person name="Roellig D.M."/>
            <person name="Guo Y."/>
            <person name="Li N."/>
            <person name="Frace M.A."/>
            <person name="Tang K."/>
            <person name="Zhang L."/>
            <person name="Feng Y."/>
            <person name="Xiao L."/>
        </authorList>
    </citation>
    <scope>NUCLEOTIDE SEQUENCE [LARGE SCALE GENOMIC DNA]</scope>
    <source>
        <strain evidence="5">30847</strain>
    </source>
</reference>
<dbReference type="AlphaFoldDB" id="A0A1J4MQ45"/>
<dbReference type="GO" id="GO:1901255">
    <property type="term" value="P:nucleotide-excision repair involved in interstrand cross-link repair"/>
    <property type="evidence" value="ECO:0007669"/>
    <property type="project" value="TreeGrafter"/>
</dbReference>
<evidence type="ECO:0000259" key="4">
    <source>
        <dbReference type="Pfam" id="PF05181"/>
    </source>
</evidence>
<evidence type="ECO:0000256" key="3">
    <source>
        <dbReference type="ARBA" id="ARBA00023242"/>
    </source>
</evidence>
<dbReference type="GO" id="GO:0003684">
    <property type="term" value="F:damaged DNA binding"/>
    <property type="evidence" value="ECO:0007669"/>
    <property type="project" value="InterPro"/>
</dbReference>
<keyword evidence="6" id="KW-1185">Reference proteome</keyword>
<dbReference type="GO" id="GO:0000110">
    <property type="term" value="C:nucleotide-excision repair factor 1 complex"/>
    <property type="evidence" value="ECO:0007669"/>
    <property type="project" value="TreeGrafter"/>
</dbReference>
<dbReference type="InterPro" id="IPR037129">
    <property type="entry name" value="XPA_sf"/>
</dbReference>
<proteinExistence type="predicted"/>
<dbReference type="InterPro" id="IPR022656">
    <property type="entry name" value="XPA_C"/>
</dbReference>
<organism evidence="5 6">
    <name type="scientific">Cryptosporidium andersoni</name>
    <dbReference type="NCBI Taxonomy" id="117008"/>
    <lineage>
        <taxon>Eukaryota</taxon>
        <taxon>Sar</taxon>
        <taxon>Alveolata</taxon>
        <taxon>Apicomplexa</taxon>
        <taxon>Conoidasida</taxon>
        <taxon>Coccidia</taxon>
        <taxon>Eucoccidiorida</taxon>
        <taxon>Eimeriorina</taxon>
        <taxon>Cryptosporidiidae</taxon>
        <taxon>Cryptosporidium</taxon>
    </lineage>
</organism>
<dbReference type="InterPro" id="IPR009061">
    <property type="entry name" value="DNA-bd_dom_put_sf"/>
</dbReference>
<dbReference type="GO" id="GO:0006284">
    <property type="term" value="P:base-excision repair"/>
    <property type="evidence" value="ECO:0007669"/>
    <property type="project" value="TreeGrafter"/>
</dbReference>
<dbReference type="PANTHER" id="PTHR10142:SF0">
    <property type="entry name" value="DNA REPAIR PROTEIN COMPLEMENTING XP-A CELLS"/>
    <property type="match status" value="1"/>
</dbReference>
<dbReference type="CDD" id="cd21075">
    <property type="entry name" value="DBD_XPA-like"/>
    <property type="match status" value="1"/>
</dbReference>
<dbReference type="Gene3D" id="3.90.530.10">
    <property type="entry name" value="XPA C-terminal domain"/>
    <property type="match status" value="1"/>
</dbReference>
<evidence type="ECO:0000313" key="6">
    <source>
        <dbReference type="Proteomes" id="UP000186804"/>
    </source>
</evidence>
<dbReference type="Pfam" id="PF05181">
    <property type="entry name" value="XPA_C"/>
    <property type="match status" value="1"/>
</dbReference>
<dbReference type="GO" id="GO:0070914">
    <property type="term" value="P:UV-damage excision repair"/>
    <property type="evidence" value="ECO:0007669"/>
    <property type="project" value="TreeGrafter"/>
</dbReference>